<organism evidence="2 3">
    <name type="scientific">Eumeta variegata</name>
    <name type="common">Bagworm moth</name>
    <name type="synonym">Eumeta japonica</name>
    <dbReference type="NCBI Taxonomy" id="151549"/>
    <lineage>
        <taxon>Eukaryota</taxon>
        <taxon>Metazoa</taxon>
        <taxon>Ecdysozoa</taxon>
        <taxon>Arthropoda</taxon>
        <taxon>Hexapoda</taxon>
        <taxon>Insecta</taxon>
        <taxon>Pterygota</taxon>
        <taxon>Neoptera</taxon>
        <taxon>Endopterygota</taxon>
        <taxon>Lepidoptera</taxon>
        <taxon>Glossata</taxon>
        <taxon>Ditrysia</taxon>
        <taxon>Tineoidea</taxon>
        <taxon>Psychidae</taxon>
        <taxon>Oiketicinae</taxon>
        <taxon>Eumeta</taxon>
    </lineage>
</organism>
<sequence>MERASISRILHRPDATPTQRGQRRLNQVTHHNYKPWRIVVSGLKASGWRAELGAGTAAGWRQDRDQDRACDRNYKQEP</sequence>
<evidence type="ECO:0000313" key="3">
    <source>
        <dbReference type="Proteomes" id="UP000299102"/>
    </source>
</evidence>
<name>A0A4C1TB05_EUMVA</name>
<feature type="compositionally biased region" description="Polar residues" evidence="1">
    <location>
        <begin position="16"/>
        <end position="27"/>
    </location>
</feature>
<dbReference type="Proteomes" id="UP000299102">
    <property type="component" value="Unassembled WGS sequence"/>
</dbReference>
<dbReference type="AlphaFoldDB" id="A0A4C1TB05"/>
<evidence type="ECO:0000313" key="2">
    <source>
        <dbReference type="EMBL" id="GBP10658.1"/>
    </source>
</evidence>
<keyword evidence="3" id="KW-1185">Reference proteome</keyword>
<gene>
    <name evidence="2" type="ORF">EVAR_6228_1</name>
</gene>
<feature type="region of interest" description="Disordered" evidence="1">
    <location>
        <begin position="54"/>
        <end position="78"/>
    </location>
</feature>
<dbReference type="EMBL" id="BGZK01000042">
    <property type="protein sequence ID" value="GBP10658.1"/>
    <property type="molecule type" value="Genomic_DNA"/>
</dbReference>
<protein>
    <submittedName>
        <fullName evidence="2">Uncharacterized protein</fullName>
    </submittedName>
</protein>
<proteinExistence type="predicted"/>
<feature type="compositionally biased region" description="Basic and acidic residues" evidence="1">
    <location>
        <begin position="61"/>
        <end position="78"/>
    </location>
</feature>
<feature type="region of interest" description="Disordered" evidence="1">
    <location>
        <begin position="1"/>
        <end position="27"/>
    </location>
</feature>
<accession>A0A4C1TB05</accession>
<comment type="caution">
    <text evidence="2">The sequence shown here is derived from an EMBL/GenBank/DDBJ whole genome shotgun (WGS) entry which is preliminary data.</text>
</comment>
<reference evidence="2 3" key="1">
    <citation type="journal article" date="2019" name="Commun. Biol.">
        <title>The bagworm genome reveals a unique fibroin gene that provides high tensile strength.</title>
        <authorList>
            <person name="Kono N."/>
            <person name="Nakamura H."/>
            <person name="Ohtoshi R."/>
            <person name="Tomita M."/>
            <person name="Numata K."/>
            <person name="Arakawa K."/>
        </authorList>
    </citation>
    <scope>NUCLEOTIDE SEQUENCE [LARGE SCALE GENOMIC DNA]</scope>
</reference>
<evidence type="ECO:0000256" key="1">
    <source>
        <dbReference type="SAM" id="MobiDB-lite"/>
    </source>
</evidence>